<dbReference type="CDD" id="cd03244">
    <property type="entry name" value="ABCC_MRP_domain2"/>
    <property type="match status" value="1"/>
</dbReference>
<evidence type="ECO:0008006" key="14">
    <source>
        <dbReference type="Google" id="ProtNLM"/>
    </source>
</evidence>
<dbReference type="InterPro" id="IPR027417">
    <property type="entry name" value="P-loop_NTPase"/>
</dbReference>
<evidence type="ECO:0000313" key="13">
    <source>
        <dbReference type="Proteomes" id="UP000783213"/>
    </source>
</evidence>
<dbReference type="SUPFAM" id="SSF90123">
    <property type="entry name" value="ABC transporter transmembrane region"/>
    <property type="match status" value="2"/>
</dbReference>
<dbReference type="CDD" id="cd18604">
    <property type="entry name" value="ABC_6TM_VMR1_D2_like"/>
    <property type="match status" value="1"/>
</dbReference>
<feature type="transmembrane region" description="Helical" evidence="9">
    <location>
        <begin position="966"/>
        <end position="988"/>
    </location>
</feature>
<feature type="transmembrane region" description="Helical" evidence="9">
    <location>
        <begin position="141"/>
        <end position="160"/>
    </location>
</feature>
<sequence>MAGQFVLLPDQMAALNGQGGRSHNFEFDLNNKSSSCSRIWDPVNARFEACFIPFIAGIPAAISALIILGFLTQLIPIPRLLPSWLHPFIKEPEDKSGEFESRRQRHVFTPMTKYLLAVSISGTLSQLSSIFYHNFYQNQNFHMMVMIFPTIAWTVVCLLIAITQPAKTPKSLLFLYISIFGSQYFVLLDRYSNMNMQDGSLVLSWLASIAAIIIILQMPMRDPFLGHDRISPAFSPPSESLRSPEDNLTLWQFMSVSWMSPLMSIGKAQQLNEDNVWSLGYEFQHRVLHEKFRDTNGSVLKRLIDVTGIDLVILGCLGIYKSIADIASPLLLQKILASMENQLAPKQATLTYSLIALVIRLMSAQCDVFSTWYGRRSYERSRGVLITMLFEKSLSRKTISVSTKPKENELANGQTNGQNNGSNGGNGTSGTNDIPLHNSAKDTILPWWKKGLKIIANPFTSCFGLRSKEPKKPKEPATMGKILNLMRGDAYEVAQRFWDFADFITQPLGLVLSIIAVWKLLGWPCFIGVIAVFIGQALNVLVLKALLYYERQRRTASDTKLHKITQLVESIRHLRWYGWQDIWLGRIMEARQDELWLRVITRAWGILLSFVYMFSSGMFPVVAFWAYCVWAGQPLRVDVAFPALQLFQMLQMGLQTVPDLVTTLLNARIAMGRIEDFMKEPDKPEVEANQQTNSRLEMNDASFAWPGATAPVLRNMTLSFPGGLSLIYGEVASGKTALLQALLGELDHLSGVYSPVNEVVGYCAQTPWLQSMSIRDNILFSAPYQEVRYKQVLDACALVPDMVNFKNGDLSLIGENGIGLSGGQRARVALARAVYSNAKILFLDDPLSSLDHHTAESVVKKCLTGSLAEGRTIILVTHRTELCQGIAQQIIRMTDGTAEVFDPDSIPSELLHTENSSNSVVEEQKEDEDQIDSAIPDKFMEDEHREHGGIRASVYWEYIKAGKLRYWALILVVMTAFRLIDIAETWFLKSWGEAYEGPRKPSRDPLSRLPSPETNIQPWLLGFFLLALAQSVTWVFFQASAQLMVYTAGKSIFERVMTRVVHATFRFYDVTPVGRLMNRMTSDISVIDGNLSSHFTSFAFLMIMWFTSILVIGSLTPTFLAFAIILVITIVLIYTRFLPTSQSLRRLEMVSLTPLISNFGLLTEGLGTIRAFCAERRFQDRVIEVTDIFQKMDHFYWSLQAWLAFRFNILSAVSTFLMTVIAVYQDLSPGLTAFVLSAAGRFVSSTRGLCQSYGQLQMEFVSVERVVELLHLDQESPGDIDPPAYWPRLGGDIIFEDVSIKYAPHLEPSLKNISLTIKGGSTTALIGRTGSGKSTLALSLLATTLPNTGRILIDGIDISQVKTQALRKRITFLAQEPVLFPGTMRTNLDPMDEFTDFECSSVLSKIAVRHNWTLDTNIDSKGKNLSQGQRQLVGLARALLRRSSIIIMDEATASIDKETAGKIQELIREELKQSTVITIAHRVEAVRGVDWCVVLEKGGVKEFGEAGKVGKMNEEQIDTPPGDRSGEE</sequence>
<feature type="domain" description="ABC transporter" evidence="10">
    <location>
        <begin position="696"/>
        <end position="920"/>
    </location>
</feature>
<reference evidence="12 13" key="1">
    <citation type="journal article" date="2020" name="Genome Biol. Evol.">
        <title>Comparative genomics of Sclerotiniaceae.</title>
        <authorList>
            <person name="Valero Jimenez C.A."/>
            <person name="Steentjes M."/>
            <person name="Scholten O.E."/>
            <person name="Van Kan J.A.L."/>
        </authorList>
    </citation>
    <scope>NUCLEOTIDE SEQUENCE [LARGE SCALE GENOMIC DNA]</scope>
    <source>
        <strain evidence="12 13">B1</strain>
    </source>
</reference>
<dbReference type="Gene3D" id="1.20.1560.10">
    <property type="entry name" value="ABC transporter type 1, transmembrane domain"/>
    <property type="match status" value="2"/>
</dbReference>
<keyword evidence="7 9" id="KW-0472">Membrane</keyword>
<dbReference type="Pfam" id="PF00664">
    <property type="entry name" value="ABC_membrane"/>
    <property type="match status" value="2"/>
</dbReference>
<organism evidence="12 13">
    <name type="scientific">Botrytis deweyae</name>
    <dbReference type="NCBI Taxonomy" id="2478750"/>
    <lineage>
        <taxon>Eukaryota</taxon>
        <taxon>Fungi</taxon>
        <taxon>Dikarya</taxon>
        <taxon>Ascomycota</taxon>
        <taxon>Pezizomycotina</taxon>
        <taxon>Leotiomycetes</taxon>
        <taxon>Helotiales</taxon>
        <taxon>Sclerotiniaceae</taxon>
        <taxon>Botrytis</taxon>
    </lineage>
</organism>
<feature type="compositionally biased region" description="Low complexity" evidence="8">
    <location>
        <begin position="412"/>
        <end position="421"/>
    </location>
</feature>
<feature type="transmembrane region" description="Helical" evidence="9">
    <location>
        <begin position="172"/>
        <end position="188"/>
    </location>
</feature>
<evidence type="ECO:0000256" key="3">
    <source>
        <dbReference type="ARBA" id="ARBA00022692"/>
    </source>
</evidence>
<evidence type="ECO:0000256" key="8">
    <source>
        <dbReference type="SAM" id="MobiDB-lite"/>
    </source>
</evidence>
<keyword evidence="4" id="KW-0547">Nucleotide-binding</keyword>
<name>A0ABQ7IVU6_9HELO</name>
<dbReference type="SMART" id="SM00382">
    <property type="entry name" value="AAA"/>
    <property type="match status" value="2"/>
</dbReference>
<dbReference type="CDD" id="cd03250">
    <property type="entry name" value="ABCC_MRP_domain1"/>
    <property type="match status" value="1"/>
</dbReference>
<comment type="subcellular location">
    <subcellularLocation>
        <location evidence="1">Membrane</location>
    </subcellularLocation>
</comment>
<accession>A0ABQ7IVU6</accession>
<feature type="transmembrane region" description="Helical" evidence="9">
    <location>
        <begin position="51"/>
        <end position="71"/>
    </location>
</feature>
<dbReference type="PANTHER" id="PTHR24223">
    <property type="entry name" value="ATP-BINDING CASSETTE SUB-FAMILY C"/>
    <property type="match status" value="1"/>
</dbReference>
<dbReference type="PROSITE" id="PS50893">
    <property type="entry name" value="ABC_TRANSPORTER_2"/>
    <property type="match status" value="2"/>
</dbReference>
<evidence type="ECO:0000256" key="9">
    <source>
        <dbReference type="SAM" id="Phobius"/>
    </source>
</evidence>
<evidence type="ECO:0000259" key="10">
    <source>
        <dbReference type="PROSITE" id="PS50893"/>
    </source>
</evidence>
<dbReference type="EMBL" id="RCSX01000005">
    <property type="protein sequence ID" value="KAF7935129.1"/>
    <property type="molecule type" value="Genomic_DNA"/>
</dbReference>
<dbReference type="GeneID" id="62229948"/>
<dbReference type="SUPFAM" id="SSF52540">
    <property type="entry name" value="P-loop containing nucleoside triphosphate hydrolases"/>
    <property type="match status" value="2"/>
</dbReference>
<dbReference type="CDD" id="cd18596">
    <property type="entry name" value="ABC_6TM_VMR1_D1_like"/>
    <property type="match status" value="1"/>
</dbReference>
<feature type="transmembrane region" description="Helical" evidence="9">
    <location>
        <begin position="526"/>
        <end position="547"/>
    </location>
</feature>
<dbReference type="PROSITE" id="PS00211">
    <property type="entry name" value="ABC_TRANSPORTER_1"/>
    <property type="match status" value="2"/>
</dbReference>
<feature type="transmembrane region" description="Helical" evidence="9">
    <location>
        <begin position="200"/>
        <end position="220"/>
    </location>
</feature>
<feature type="transmembrane region" description="Helical" evidence="9">
    <location>
        <begin position="1201"/>
        <end position="1224"/>
    </location>
</feature>
<feature type="domain" description="ABC transporter" evidence="10">
    <location>
        <begin position="1293"/>
        <end position="1522"/>
    </location>
</feature>
<evidence type="ECO:0000256" key="4">
    <source>
        <dbReference type="ARBA" id="ARBA00022741"/>
    </source>
</evidence>
<dbReference type="InterPro" id="IPR036640">
    <property type="entry name" value="ABC1_TM_sf"/>
</dbReference>
<keyword evidence="2" id="KW-0813">Transport</keyword>
<evidence type="ECO:0000313" key="12">
    <source>
        <dbReference type="EMBL" id="KAF7935129.1"/>
    </source>
</evidence>
<evidence type="ECO:0000256" key="1">
    <source>
        <dbReference type="ARBA" id="ARBA00004370"/>
    </source>
</evidence>
<dbReference type="PROSITE" id="PS50929">
    <property type="entry name" value="ABC_TM1F"/>
    <property type="match status" value="2"/>
</dbReference>
<feature type="transmembrane region" description="Helical" evidence="9">
    <location>
        <begin position="1119"/>
        <end position="1139"/>
    </location>
</feature>
<evidence type="ECO:0000256" key="5">
    <source>
        <dbReference type="ARBA" id="ARBA00022840"/>
    </source>
</evidence>
<evidence type="ECO:0000256" key="7">
    <source>
        <dbReference type="ARBA" id="ARBA00023136"/>
    </source>
</evidence>
<keyword evidence="6 9" id="KW-1133">Transmembrane helix</keyword>
<feature type="transmembrane region" description="Helical" evidence="9">
    <location>
        <begin position="1095"/>
        <end position="1113"/>
    </location>
</feature>
<keyword evidence="13" id="KW-1185">Reference proteome</keyword>
<keyword evidence="3 9" id="KW-0812">Transmembrane</keyword>
<feature type="domain" description="ABC transmembrane type-1" evidence="11">
    <location>
        <begin position="968"/>
        <end position="1258"/>
    </location>
</feature>
<evidence type="ECO:0000256" key="6">
    <source>
        <dbReference type="ARBA" id="ARBA00022989"/>
    </source>
</evidence>
<dbReference type="InterPro" id="IPR003593">
    <property type="entry name" value="AAA+_ATPase"/>
</dbReference>
<feature type="transmembrane region" description="Helical" evidence="9">
    <location>
        <begin position="604"/>
        <end position="627"/>
    </location>
</feature>
<comment type="caution">
    <text evidence="12">The sequence shown here is derived from an EMBL/GenBank/DDBJ whole genome shotgun (WGS) entry which is preliminary data.</text>
</comment>
<dbReference type="Gene3D" id="3.40.50.300">
    <property type="entry name" value="P-loop containing nucleotide triphosphate hydrolases"/>
    <property type="match status" value="2"/>
</dbReference>
<dbReference type="InterPro" id="IPR011527">
    <property type="entry name" value="ABC1_TM_dom"/>
</dbReference>
<keyword evidence="5" id="KW-0067">ATP-binding</keyword>
<proteinExistence type="predicted"/>
<dbReference type="InterPro" id="IPR050173">
    <property type="entry name" value="ABC_transporter_C-like"/>
</dbReference>
<dbReference type="PANTHER" id="PTHR24223:SF415">
    <property type="entry name" value="FI20190P1"/>
    <property type="match status" value="1"/>
</dbReference>
<feature type="transmembrane region" description="Helical" evidence="9">
    <location>
        <begin position="1016"/>
        <end position="1037"/>
    </location>
</feature>
<evidence type="ECO:0000259" key="11">
    <source>
        <dbReference type="PROSITE" id="PS50929"/>
    </source>
</evidence>
<dbReference type="Pfam" id="PF00005">
    <property type="entry name" value="ABC_tran"/>
    <property type="match status" value="2"/>
</dbReference>
<feature type="transmembrane region" description="Helical" evidence="9">
    <location>
        <begin position="647"/>
        <end position="669"/>
    </location>
</feature>
<evidence type="ECO:0000256" key="2">
    <source>
        <dbReference type="ARBA" id="ARBA00022448"/>
    </source>
</evidence>
<dbReference type="Proteomes" id="UP000783213">
    <property type="component" value="Unassembled WGS sequence"/>
</dbReference>
<dbReference type="RefSeq" id="XP_038813323.1">
    <property type="nucleotide sequence ID" value="XM_038950794.1"/>
</dbReference>
<feature type="region of interest" description="Disordered" evidence="8">
    <location>
        <begin position="400"/>
        <end position="433"/>
    </location>
</feature>
<dbReference type="InterPro" id="IPR017871">
    <property type="entry name" value="ABC_transporter-like_CS"/>
</dbReference>
<protein>
    <recommendedName>
        <fullName evidence="14">ABC transporter</fullName>
    </recommendedName>
</protein>
<dbReference type="InterPro" id="IPR003439">
    <property type="entry name" value="ABC_transporter-like_ATP-bd"/>
</dbReference>
<feature type="domain" description="ABC transmembrane type-1" evidence="11">
    <location>
        <begin position="322"/>
        <end position="666"/>
    </location>
</feature>
<gene>
    <name evidence="12" type="ORF">EAE98_003174</name>
</gene>